<evidence type="ECO:0000259" key="1">
    <source>
        <dbReference type="Pfam" id="PF13011"/>
    </source>
</evidence>
<feature type="domain" description="DNA-binding" evidence="1">
    <location>
        <begin position="1"/>
        <end position="71"/>
    </location>
</feature>
<name>A0AAE3Y5Z1_VARPD</name>
<organism evidence="2 3">
    <name type="scientific">Variovorax paradoxus</name>
    <dbReference type="NCBI Taxonomy" id="34073"/>
    <lineage>
        <taxon>Bacteria</taxon>
        <taxon>Pseudomonadati</taxon>
        <taxon>Pseudomonadota</taxon>
        <taxon>Betaproteobacteria</taxon>
        <taxon>Burkholderiales</taxon>
        <taxon>Comamonadaceae</taxon>
        <taxon>Variovorax</taxon>
    </lineage>
</organism>
<accession>A0AAE3Y5Z1</accession>
<dbReference type="InterPro" id="IPR010921">
    <property type="entry name" value="Trp_repressor/repl_initiator"/>
</dbReference>
<dbReference type="Pfam" id="PF13011">
    <property type="entry name" value="LZ_Tnp_IS481"/>
    <property type="match status" value="1"/>
</dbReference>
<comment type="caution">
    <text evidence="2">The sequence shown here is derived from an EMBL/GenBank/DDBJ whole genome shotgun (WGS) entry which is preliminary data.</text>
</comment>
<gene>
    <name evidence="2" type="ORF">J2738_006425</name>
</gene>
<proteinExistence type="predicted"/>
<dbReference type="InterPro" id="IPR024967">
    <property type="entry name" value="DNA-bd_IS481-type"/>
</dbReference>
<dbReference type="EMBL" id="JAVDQZ010000019">
    <property type="protein sequence ID" value="MDR6430230.1"/>
    <property type="molecule type" value="Genomic_DNA"/>
</dbReference>
<dbReference type="GO" id="GO:0043565">
    <property type="term" value="F:sequence-specific DNA binding"/>
    <property type="evidence" value="ECO:0007669"/>
    <property type="project" value="InterPro"/>
</dbReference>
<dbReference type="Proteomes" id="UP001184828">
    <property type="component" value="Unassembled WGS sequence"/>
</dbReference>
<dbReference type="SUPFAM" id="SSF48295">
    <property type="entry name" value="TrpR-like"/>
    <property type="match status" value="1"/>
</dbReference>
<protein>
    <submittedName>
        <fullName evidence="2">Transposase-like protein</fullName>
    </submittedName>
</protein>
<evidence type="ECO:0000313" key="3">
    <source>
        <dbReference type="Proteomes" id="UP001184828"/>
    </source>
</evidence>
<evidence type="ECO:0000313" key="2">
    <source>
        <dbReference type="EMBL" id="MDR6430230.1"/>
    </source>
</evidence>
<sequence length="92" mass="9989">MNTHKHARLTFARRIEMVKQTTLEGLDAVRAAAVHGVTAPAARKWLGRYLAGGEAALADVSSGPMRSPRASMQARPCSSSTFLDFFFIAPWA</sequence>
<reference evidence="2" key="1">
    <citation type="submission" date="2023-07" db="EMBL/GenBank/DDBJ databases">
        <title>Sorghum-associated microbial communities from plants grown in Nebraska, USA.</title>
        <authorList>
            <person name="Schachtman D."/>
        </authorList>
    </citation>
    <scope>NUCLEOTIDE SEQUENCE</scope>
    <source>
        <strain evidence="2">DS2114</strain>
    </source>
</reference>
<dbReference type="AlphaFoldDB" id="A0AAE3Y5Z1"/>